<evidence type="ECO:0000256" key="1">
    <source>
        <dbReference type="SAM" id="MobiDB-lite"/>
    </source>
</evidence>
<accession>A0A1L7XJZ1</accession>
<dbReference type="EMBL" id="FJOG01000030">
    <property type="protein sequence ID" value="CZR65267.1"/>
    <property type="molecule type" value="Genomic_DNA"/>
</dbReference>
<dbReference type="Proteomes" id="UP000184330">
    <property type="component" value="Unassembled WGS sequence"/>
</dbReference>
<keyword evidence="3" id="KW-1185">Reference proteome</keyword>
<sequence length="501" mass="57972">MKASKFYVDVDLSVEAAANVKVSAGIAYDNDVYTYSPASLTVSAFSIPGILDLIRDSLLEYIPRRVFMDNDNFDLPLGLIENCVHWLNLRTRRLEIRRKPVIWKTRPSDWILDISHRRAQRNRAPGVETSSLKNTEPTTSAVARQKTSRDRTLAELICTHVAGITPQEIVKRRIHSAGLMLALYRRREVPRRLRITLPARPLINEVSPDLEPFPLILAKTQCPICIGDELKSYEERMGCFCRVSKMRDHVERIHLGVNPEKRTECRHPLQTSTSGLLSVGGAITYKRQSGKTMKDALVERWRNRMDRNPGDLEAFGGLAVSLCTRNARRTRLLDVLHSRTMKKYLKSVFFEWLTPECEEEYFKALRHRRSFREFWNTSADWRNSAGDAISLCLDKLQNTVVDPDNRQLDVLDSEECLTMAVMVTYCLEYDRDNRRRCRHFTTKQRLGDPVLETSLLLNKAILKDKELYRKTREGHKLSWNIHRFQKAEERGLDGIIPDLYV</sequence>
<name>A0A1L7XJZ1_9HELO</name>
<feature type="region of interest" description="Disordered" evidence="1">
    <location>
        <begin position="123"/>
        <end position="145"/>
    </location>
</feature>
<protein>
    <submittedName>
        <fullName evidence="2">Uncharacterized protein</fullName>
    </submittedName>
</protein>
<feature type="compositionally biased region" description="Polar residues" evidence="1">
    <location>
        <begin position="128"/>
        <end position="142"/>
    </location>
</feature>
<organism evidence="2 3">
    <name type="scientific">Phialocephala subalpina</name>
    <dbReference type="NCBI Taxonomy" id="576137"/>
    <lineage>
        <taxon>Eukaryota</taxon>
        <taxon>Fungi</taxon>
        <taxon>Dikarya</taxon>
        <taxon>Ascomycota</taxon>
        <taxon>Pezizomycotina</taxon>
        <taxon>Leotiomycetes</taxon>
        <taxon>Helotiales</taxon>
        <taxon>Mollisiaceae</taxon>
        <taxon>Phialocephala</taxon>
        <taxon>Phialocephala fortinii species complex</taxon>
    </lineage>
</organism>
<gene>
    <name evidence="2" type="ORF">PAC_15167</name>
</gene>
<reference evidence="2 3" key="1">
    <citation type="submission" date="2016-03" db="EMBL/GenBank/DDBJ databases">
        <authorList>
            <person name="Ploux O."/>
        </authorList>
    </citation>
    <scope>NUCLEOTIDE SEQUENCE [LARGE SCALE GENOMIC DNA]</scope>
    <source>
        <strain evidence="2 3">UAMH 11012</strain>
    </source>
</reference>
<dbReference type="AlphaFoldDB" id="A0A1L7XJZ1"/>
<dbReference type="OrthoDB" id="3498939at2759"/>
<proteinExistence type="predicted"/>
<evidence type="ECO:0000313" key="2">
    <source>
        <dbReference type="EMBL" id="CZR65267.1"/>
    </source>
</evidence>
<evidence type="ECO:0000313" key="3">
    <source>
        <dbReference type="Proteomes" id="UP000184330"/>
    </source>
</evidence>